<evidence type="ECO:0000313" key="4">
    <source>
        <dbReference type="Proteomes" id="UP000535501"/>
    </source>
</evidence>
<feature type="compositionally biased region" description="Gly residues" evidence="1">
    <location>
        <begin position="43"/>
        <end position="94"/>
    </location>
</feature>
<dbReference type="RefSeq" id="WP_077545815.1">
    <property type="nucleotide sequence ID" value="NZ_JACHEJ010000012.1"/>
</dbReference>
<feature type="chain" id="PRO_5030937830" evidence="2">
    <location>
        <begin position="26"/>
        <end position="173"/>
    </location>
</feature>
<reference evidence="3 4" key="1">
    <citation type="submission" date="2020-08" db="EMBL/GenBank/DDBJ databases">
        <title>Genomic Encyclopedia of Type Strains, Phase IV (KMG-IV): sequencing the most valuable type-strain genomes for metagenomic binning, comparative biology and taxonomic classification.</title>
        <authorList>
            <person name="Goeker M."/>
        </authorList>
    </citation>
    <scope>NUCLEOTIDE SEQUENCE [LARGE SCALE GENOMIC DNA]</scope>
    <source>
        <strain evidence="3 4">DSM 102134</strain>
    </source>
</reference>
<evidence type="ECO:0000313" key="3">
    <source>
        <dbReference type="EMBL" id="MBB6181765.1"/>
    </source>
</evidence>
<keyword evidence="2" id="KW-0732">Signal</keyword>
<feature type="region of interest" description="Disordered" evidence="1">
    <location>
        <begin position="37"/>
        <end position="134"/>
    </location>
</feature>
<name>A0A7W9Z0F5_9HYPH</name>
<dbReference type="AlphaFoldDB" id="A0A7W9Z0F5"/>
<dbReference type="EMBL" id="JACHEJ010000012">
    <property type="protein sequence ID" value="MBB6181765.1"/>
    <property type="molecule type" value="Genomic_DNA"/>
</dbReference>
<organism evidence="3 4">
    <name type="scientific">Pseudorhizobium flavum</name>
    <dbReference type="NCBI Taxonomy" id="1335061"/>
    <lineage>
        <taxon>Bacteria</taxon>
        <taxon>Pseudomonadati</taxon>
        <taxon>Pseudomonadota</taxon>
        <taxon>Alphaproteobacteria</taxon>
        <taxon>Hyphomicrobiales</taxon>
        <taxon>Rhizobiaceae</taxon>
        <taxon>Rhizobium/Agrobacterium group</taxon>
        <taxon>Pseudorhizobium</taxon>
    </lineage>
</organism>
<proteinExistence type="predicted"/>
<gene>
    <name evidence="3" type="ORF">HNQ75_003753</name>
</gene>
<sequence length="173" mass="17473">MRTRRELLLSAVLTSAALLSPYRVAFLNRGPSFTSNEAAAQGNSGGNGGGNSGGNGGGNGGGNSGGSGGGNGSGNGNSGGNGGGNGGGNNGGNSSGRSSETRETGRGTAPDPSRPGKGEVEVRTNGSSITVRHPNGTVERIVRNRYEMRDARNRRIVNRRATASDRARLRSFR</sequence>
<feature type="signal peptide" evidence="2">
    <location>
        <begin position="1"/>
        <end position="25"/>
    </location>
</feature>
<evidence type="ECO:0000256" key="1">
    <source>
        <dbReference type="SAM" id="MobiDB-lite"/>
    </source>
</evidence>
<protein>
    <submittedName>
        <fullName evidence="3">Uncharacterized protein</fullName>
    </submittedName>
</protein>
<dbReference type="Proteomes" id="UP000535501">
    <property type="component" value="Unassembled WGS sequence"/>
</dbReference>
<keyword evidence="4" id="KW-1185">Reference proteome</keyword>
<accession>A0A7W9Z0F5</accession>
<evidence type="ECO:0000256" key="2">
    <source>
        <dbReference type="SAM" id="SignalP"/>
    </source>
</evidence>
<comment type="caution">
    <text evidence="3">The sequence shown here is derived from an EMBL/GenBank/DDBJ whole genome shotgun (WGS) entry which is preliminary data.</text>
</comment>